<dbReference type="Gene3D" id="2.70.70.10">
    <property type="entry name" value="Glucose Permease (Domain IIA)"/>
    <property type="match status" value="1"/>
</dbReference>
<keyword evidence="3" id="KW-1185">Reference proteome</keyword>
<dbReference type="InterPro" id="IPR011055">
    <property type="entry name" value="Dup_hybrid_motif"/>
</dbReference>
<evidence type="ECO:0000259" key="1">
    <source>
        <dbReference type="Pfam" id="PF01551"/>
    </source>
</evidence>
<dbReference type="eggNOG" id="COG0739">
    <property type="taxonomic scope" value="Bacteria"/>
</dbReference>
<dbReference type="RefSeq" id="WP_021287610.1">
    <property type="nucleotide sequence ID" value="NZ_AUPZ01000007.1"/>
</dbReference>
<dbReference type="PANTHER" id="PTHR21666">
    <property type="entry name" value="PEPTIDASE-RELATED"/>
    <property type="match status" value="1"/>
</dbReference>
<feature type="domain" description="M23ase beta-sheet core" evidence="1">
    <location>
        <begin position="178"/>
        <end position="272"/>
    </location>
</feature>
<proteinExistence type="predicted"/>
<dbReference type="GO" id="GO:0004222">
    <property type="term" value="F:metalloendopeptidase activity"/>
    <property type="evidence" value="ECO:0007669"/>
    <property type="project" value="TreeGrafter"/>
</dbReference>
<accession>T0JS37</accession>
<dbReference type="Proteomes" id="UP000015520">
    <property type="component" value="Unassembled WGS sequence"/>
</dbReference>
<evidence type="ECO:0000313" key="3">
    <source>
        <dbReference type="Proteomes" id="UP000015520"/>
    </source>
</evidence>
<evidence type="ECO:0000313" key="2">
    <source>
        <dbReference type="EMBL" id="EQB39687.1"/>
    </source>
</evidence>
<dbReference type="OrthoDB" id="9815245at2"/>
<protein>
    <recommendedName>
        <fullName evidence="1">M23ase beta-sheet core domain-containing protein</fullName>
    </recommendedName>
</protein>
<dbReference type="CDD" id="cd12797">
    <property type="entry name" value="M23_peptidase"/>
    <property type="match status" value="1"/>
</dbReference>
<sequence length="284" mass="32352">MRYLIFFILFASTLFSLHIEMSQKSVANGKTALLEFEKKDGILYEKLILDKKEYKVYEHPLDAKKYYALIPISYYEKPSKKTIKLLYKQDAKEMSKTVALEVKDGFYKKETLKVQQSKVTLSQKDKKRAEKEYVEAMKVYNTSTPKSYITSEFIAPMQSKITSEFGKARIYNDTLKGYHSGTDYRASVGTPIVASNDGVVALVKDRFYSGGSVIIDHGHGIYTCYFHMSKFDVKRGQEVKRGETIGLSGKSGRVTGPHLHFSARVASEQVDPLQLIELLNKNLF</sequence>
<organism evidence="2 3">
    <name type="scientific">Sulfurimonas hongkongensis</name>
    <dbReference type="NCBI Taxonomy" id="1172190"/>
    <lineage>
        <taxon>Bacteria</taxon>
        <taxon>Pseudomonadati</taxon>
        <taxon>Campylobacterota</taxon>
        <taxon>Epsilonproteobacteria</taxon>
        <taxon>Campylobacterales</taxon>
        <taxon>Sulfurimonadaceae</taxon>
        <taxon>Sulfurimonas</taxon>
    </lineage>
</organism>
<dbReference type="SUPFAM" id="SSF51261">
    <property type="entry name" value="Duplicated hybrid motif"/>
    <property type="match status" value="1"/>
</dbReference>
<dbReference type="STRING" id="1172190.M947_06740"/>
<name>T0JS37_9BACT</name>
<dbReference type="InterPro" id="IPR016047">
    <property type="entry name" value="M23ase_b-sheet_dom"/>
</dbReference>
<comment type="caution">
    <text evidence="2">The sequence shown here is derived from an EMBL/GenBank/DDBJ whole genome shotgun (WGS) entry which is preliminary data.</text>
</comment>
<dbReference type="AlphaFoldDB" id="T0JS37"/>
<dbReference type="InterPro" id="IPR050570">
    <property type="entry name" value="Cell_wall_metabolism_enzyme"/>
</dbReference>
<dbReference type="PANTHER" id="PTHR21666:SF270">
    <property type="entry name" value="MUREIN HYDROLASE ACTIVATOR ENVC"/>
    <property type="match status" value="1"/>
</dbReference>
<dbReference type="Pfam" id="PF01551">
    <property type="entry name" value="Peptidase_M23"/>
    <property type="match status" value="1"/>
</dbReference>
<dbReference type="PATRIC" id="fig|1172190.3.peg.1307"/>
<gene>
    <name evidence="2" type="ORF">M947_06740</name>
</gene>
<reference evidence="2 3" key="1">
    <citation type="submission" date="2013-07" db="EMBL/GenBank/DDBJ databases">
        <title>Sulfurimonas hongkongensis AST-10 Genome Sequencing.</title>
        <authorList>
            <person name="Cai L."/>
            <person name="Zhang T."/>
        </authorList>
    </citation>
    <scope>NUCLEOTIDE SEQUENCE [LARGE SCALE GENOMIC DNA]</scope>
    <source>
        <strain evidence="2 3">AST-10</strain>
    </source>
</reference>
<dbReference type="EMBL" id="AUPZ01000007">
    <property type="protein sequence ID" value="EQB39687.1"/>
    <property type="molecule type" value="Genomic_DNA"/>
</dbReference>